<dbReference type="InterPro" id="IPR000160">
    <property type="entry name" value="GGDEF_dom"/>
</dbReference>
<gene>
    <name evidence="4" type="ORF">CDO51_00095</name>
</gene>
<dbReference type="InterPro" id="IPR000014">
    <property type="entry name" value="PAS"/>
</dbReference>
<comment type="caution">
    <text evidence="4">The sequence shown here is derived from an EMBL/GenBank/DDBJ whole genome shotgun (WGS) entry which is preliminary data.</text>
</comment>
<dbReference type="SMART" id="SM00091">
    <property type="entry name" value="PAS"/>
    <property type="match status" value="1"/>
</dbReference>
<feature type="domain" description="GGDEF" evidence="2">
    <location>
        <begin position="201"/>
        <end position="331"/>
    </location>
</feature>
<protein>
    <submittedName>
        <fullName evidence="4">Diguanylate cyclase</fullName>
    </submittedName>
</protein>
<dbReference type="EMBL" id="NIQC01000001">
    <property type="protein sequence ID" value="OWZ84844.1"/>
    <property type="molecule type" value="Genomic_DNA"/>
</dbReference>
<dbReference type="SMART" id="SM00267">
    <property type="entry name" value="GGDEF"/>
    <property type="match status" value="1"/>
</dbReference>
<accession>A0A226C2J7</accession>
<organism evidence="4 5">
    <name type="scientific">Natranaerobius trueperi</name>
    <dbReference type="NCBI Taxonomy" id="759412"/>
    <lineage>
        <taxon>Bacteria</taxon>
        <taxon>Bacillati</taxon>
        <taxon>Bacillota</taxon>
        <taxon>Clostridia</taxon>
        <taxon>Natranaerobiales</taxon>
        <taxon>Natranaerobiaceae</taxon>
        <taxon>Natranaerobius</taxon>
    </lineage>
</organism>
<dbReference type="Proteomes" id="UP000214588">
    <property type="component" value="Unassembled WGS sequence"/>
</dbReference>
<dbReference type="PROSITE" id="PS50887">
    <property type="entry name" value="GGDEF"/>
    <property type="match status" value="1"/>
</dbReference>
<dbReference type="PROSITE" id="PS51832">
    <property type="entry name" value="HD_GYP"/>
    <property type="match status" value="1"/>
</dbReference>
<reference evidence="4 5" key="1">
    <citation type="submission" date="2017-06" db="EMBL/GenBank/DDBJ databases">
        <title>Draft Genome Sequence of Natranaerobius trueperi halophilic, alkalithermophilic bacteria from soda lakes.</title>
        <authorList>
            <person name="Zhao B."/>
        </authorList>
    </citation>
    <scope>NUCLEOTIDE SEQUENCE [LARGE SCALE GENOMIC DNA]</scope>
    <source>
        <strain evidence="4 5">DSM 18760</strain>
    </source>
</reference>
<dbReference type="SUPFAM" id="SSF109604">
    <property type="entry name" value="HD-domain/PDEase-like"/>
    <property type="match status" value="1"/>
</dbReference>
<evidence type="ECO:0000259" key="1">
    <source>
        <dbReference type="PROSITE" id="PS50112"/>
    </source>
</evidence>
<feature type="domain" description="PAS" evidence="1">
    <location>
        <begin position="52"/>
        <end position="128"/>
    </location>
</feature>
<sequence length="510" mass="58902">MLKHDKLCQNIVKYSERWYNLDKIDIIRYLLGVSIIVKDYRDLEYSKFERLQQKYVKELFNILPDGVVLVDENNIVIDANPKFLEMFKYEKGELIGQPLDMMISNDINFDEADSLTSMVKNNQLVKRDSKRCTKFKELLDVFITAMPLTLDNQVVGGIGIYKDITAKERADFLANRDPLTGIYNRRYAEKEINRLEKEDKYPISFILGDINDLKLVNDTLGIEEGNRVLKRTVEIMDDVLAKKGIISRWSGDEFLIILEDIDEYYAQNIMKQLREAFKKGKYNDEYPLNLAFGYATVTGNNRSIRESLSEADTRMNRQKLLESHQFKGASMEFLKRIMPEKGAETLEHTDRMKEICRLFGQALDLSESVMDELLLLASLHDIGKISVSEKILIKKGSLTEEEWEEIKKHPEAGYRMVKSSQELSTISEGVLYHHERYDGKGYPSGIKGKEIPLLARVIAIVDAFEVMTRGRPYKGPVSKEEALDELMRCAGTQFDPELVKLFINEINQHN</sequence>
<dbReference type="CDD" id="cd00077">
    <property type="entry name" value="HDc"/>
    <property type="match status" value="1"/>
</dbReference>
<dbReference type="Pfam" id="PF00990">
    <property type="entry name" value="GGDEF"/>
    <property type="match status" value="1"/>
</dbReference>
<dbReference type="PANTHER" id="PTHR43155:SF2">
    <property type="entry name" value="CYCLIC DI-GMP PHOSPHODIESTERASE PA4108"/>
    <property type="match status" value="1"/>
</dbReference>
<dbReference type="PANTHER" id="PTHR43155">
    <property type="entry name" value="CYCLIC DI-GMP PHOSPHODIESTERASE PA4108-RELATED"/>
    <property type="match status" value="1"/>
</dbReference>
<dbReference type="CDD" id="cd00130">
    <property type="entry name" value="PAS"/>
    <property type="match status" value="1"/>
</dbReference>
<dbReference type="Gene3D" id="3.30.70.270">
    <property type="match status" value="1"/>
</dbReference>
<dbReference type="SMART" id="SM00471">
    <property type="entry name" value="HDc"/>
    <property type="match status" value="1"/>
</dbReference>
<evidence type="ECO:0000259" key="3">
    <source>
        <dbReference type="PROSITE" id="PS51832"/>
    </source>
</evidence>
<evidence type="ECO:0000259" key="2">
    <source>
        <dbReference type="PROSITE" id="PS50887"/>
    </source>
</evidence>
<dbReference type="Pfam" id="PF13426">
    <property type="entry name" value="PAS_9"/>
    <property type="match status" value="1"/>
</dbReference>
<dbReference type="InterPro" id="IPR029787">
    <property type="entry name" value="Nucleotide_cyclase"/>
</dbReference>
<dbReference type="Pfam" id="PF13487">
    <property type="entry name" value="HD_5"/>
    <property type="match status" value="1"/>
</dbReference>
<dbReference type="CDD" id="cd01949">
    <property type="entry name" value="GGDEF"/>
    <property type="match status" value="1"/>
</dbReference>
<dbReference type="InterPro" id="IPR037522">
    <property type="entry name" value="HD_GYP_dom"/>
</dbReference>
<dbReference type="Gene3D" id="1.10.3210.10">
    <property type="entry name" value="Hypothetical protein af1432"/>
    <property type="match status" value="1"/>
</dbReference>
<dbReference type="InterPro" id="IPR003607">
    <property type="entry name" value="HD/PDEase_dom"/>
</dbReference>
<dbReference type="NCBIfam" id="TIGR00229">
    <property type="entry name" value="sensory_box"/>
    <property type="match status" value="1"/>
</dbReference>
<dbReference type="SUPFAM" id="SSF55785">
    <property type="entry name" value="PYP-like sensor domain (PAS domain)"/>
    <property type="match status" value="1"/>
</dbReference>
<name>A0A226C2J7_9FIRM</name>
<feature type="domain" description="HD-GYP" evidence="3">
    <location>
        <begin position="323"/>
        <end position="510"/>
    </location>
</feature>
<proteinExistence type="predicted"/>
<dbReference type="PROSITE" id="PS50112">
    <property type="entry name" value="PAS"/>
    <property type="match status" value="1"/>
</dbReference>
<dbReference type="NCBIfam" id="TIGR00254">
    <property type="entry name" value="GGDEF"/>
    <property type="match status" value="1"/>
</dbReference>
<dbReference type="InterPro" id="IPR035965">
    <property type="entry name" value="PAS-like_dom_sf"/>
</dbReference>
<evidence type="ECO:0000313" key="4">
    <source>
        <dbReference type="EMBL" id="OWZ84844.1"/>
    </source>
</evidence>
<dbReference type="Gene3D" id="3.30.450.20">
    <property type="entry name" value="PAS domain"/>
    <property type="match status" value="1"/>
</dbReference>
<evidence type="ECO:0000313" key="5">
    <source>
        <dbReference type="Proteomes" id="UP000214588"/>
    </source>
</evidence>
<keyword evidence="5" id="KW-1185">Reference proteome</keyword>
<dbReference type="SUPFAM" id="SSF55073">
    <property type="entry name" value="Nucleotide cyclase"/>
    <property type="match status" value="1"/>
</dbReference>
<dbReference type="InterPro" id="IPR043128">
    <property type="entry name" value="Rev_trsase/Diguanyl_cyclase"/>
</dbReference>
<dbReference type="AlphaFoldDB" id="A0A226C2J7"/>